<dbReference type="InterPro" id="IPR008979">
    <property type="entry name" value="Galactose-bd-like_sf"/>
</dbReference>
<feature type="domain" description="Apple" evidence="2">
    <location>
        <begin position="13"/>
        <end position="95"/>
    </location>
</feature>
<dbReference type="Gene3D" id="3.50.4.10">
    <property type="entry name" value="Hepatocyte Growth Factor"/>
    <property type="match status" value="1"/>
</dbReference>
<feature type="signal peptide" evidence="1">
    <location>
        <begin position="1"/>
        <end position="20"/>
    </location>
</feature>
<dbReference type="Gene3D" id="2.60.120.260">
    <property type="entry name" value="Galactose-binding domain-like"/>
    <property type="match status" value="1"/>
</dbReference>
<proteinExistence type="predicted"/>
<evidence type="ECO:0000313" key="4">
    <source>
        <dbReference type="Proteomes" id="UP001347796"/>
    </source>
</evidence>
<dbReference type="InterPro" id="IPR003609">
    <property type="entry name" value="Pan_app"/>
</dbReference>
<keyword evidence="1" id="KW-0732">Signal</keyword>
<dbReference type="Proteomes" id="UP001347796">
    <property type="component" value="Unassembled WGS sequence"/>
</dbReference>
<sequence length="160" mass="18064">MNKLVAVLVLVGCMIWIVSPNYVQLYTDKIVTFAATTTSHSDSSLDCALACQLNHPCVSYAYHPGRTQCYLYDRVIHPADNTSVDEGIRTFTSEFGEQNIAFLKPTAQISTYNDLHSYNGVDGLKNSAMFHTNTNAWWCVDLSNVYELKWLAMYNIFDSK</sequence>
<dbReference type="SUPFAM" id="SSF57414">
    <property type="entry name" value="Hairpin loop containing domain-like"/>
    <property type="match status" value="1"/>
</dbReference>
<reference evidence="3 4" key="1">
    <citation type="submission" date="2024-01" db="EMBL/GenBank/DDBJ databases">
        <title>The genome of the rayed Mediterranean limpet Patella caerulea (Linnaeus, 1758).</title>
        <authorList>
            <person name="Anh-Thu Weber A."/>
            <person name="Halstead-Nussloch G."/>
        </authorList>
    </citation>
    <scope>NUCLEOTIDE SEQUENCE [LARGE SCALE GENOMIC DNA]</scope>
    <source>
        <strain evidence="3">AATW-2023a</strain>
        <tissue evidence="3">Whole specimen</tissue>
    </source>
</reference>
<protein>
    <recommendedName>
        <fullName evidence="2">Apple domain-containing protein</fullName>
    </recommendedName>
</protein>
<evidence type="ECO:0000256" key="1">
    <source>
        <dbReference type="SAM" id="SignalP"/>
    </source>
</evidence>
<keyword evidence="4" id="KW-1185">Reference proteome</keyword>
<dbReference type="PROSITE" id="PS50948">
    <property type="entry name" value="PAN"/>
    <property type="match status" value="1"/>
</dbReference>
<gene>
    <name evidence="3" type="ORF">SNE40_004843</name>
</gene>
<dbReference type="SUPFAM" id="SSF49785">
    <property type="entry name" value="Galactose-binding domain-like"/>
    <property type="match status" value="1"/>
</dbReference>
<dbReference type="Pfam" id="PF00024">
    <property type="entry name" value="PAN_1"/>
    <property type="match status" value="1"/>
</dbReference>
<accession>A0AAN8Q614</accession>
<feature type="chain" id="PRO_5042852318" description="Apple domain-containing protein" evidence="1">
    <location>
        <begin position="21"/>
        <end position="160"/>
    </location>
</feature>
<dbReference type="SMART" id="SM00473">
    <property type="entry name" value="PAN_AP"/>
    <property type="match status" value="1"/>
</dbReference>
<organism evidence="3 4">
    <name type="scientific">Patella caerulea</name>
    <name type="common">Rayed Mediterranean limpet</name>
    <dbReference type="NCBI Taxonomy" id="87958"/>
    <lineage>
        <taxon>Eukaryota</taxon>
        <taxon>Metazoa</taxon>
        <taxon>Spiralia</taxon>
        <taxon>Lophotrochozoa</taxon>
        <taxon>Mollusca</taxon>
        <taxon>Gastropoda</taxon>
        <taxon>Patellogastropoda</taxon>
        <taxon>Patelloidea</taxon>
        <taxon>Patellidae</taxon>
        <taxon>Patella</taxon>
    </lineage>
</organism>
<evidence type="ECO:0000313" key="3">
    <source>
        <dbReference type="EMBL" id="KAK6188723.1"/>
    </source>
</evidence>
<dbReference type="EMBL" id="JAZGQO010000003">
    <property type="protein sequence ID" value="KAK6188723.1"/>
    <property type="molecule type" value="Genomic_DNA"/>
</dbReference>
<name>A0AAN8Q614_PATCE</name>
<dbReference type="AlphaFoldDB" id="A0AAN8Q614"/>
<evidence type="ECO:0000259" key="2">
    <source>
        <dbReference type="PROSITE" id="PS50948"/>
    </source>
</evidence>
<comment type="caution">
    <text evidence="3">The sequence shown here is derived from an EMBL/GenBank/DDBJ whole genome shotgun (WGS) entry which is preliminary data.</text>
</comment>